<feature type="transmembrane region" description="Helical" evidence="6">
    <location>
        <begin position="307"/>
        <end position="324"/>
    </location>
</feature>
<evidence type="ECO:0000256" key="6">
    <source>
        <dbReference type="SAM" id="Phobius"/>
    </source>
</evidence>
<organism evidence="7 8">
    <name type="scientific">Christensenella minuta</name>
    <dbReference type="NCBI Taxonomy" id="626937"/>
    <lineage>
        <taxon>Bacteria</taxon>
        <taxon>Bacillati</taxon>
        <taxon>Bacillota</taxon>
        <taxon>Clostridia</taxon>
        <taxon>Christensenellales</taxon>
        <taxon>Christensenellaceae</taxon>
        <taxon>Christensenella</taxon>
    </lineage>
</organism>
<feature type="transmembrane region" description="Helical" evidence="6">
    <location>
        <begin position="224"/>
        <end position="243"/>
    </location>
</feature>
<feature type="transmembrane region" description="Helical" evidence="6">
    <location>
        <begin position="277"/>
        <end position="301"/>
    </location>
</feature>
<evidence type="ECO:0000313" key="8">
    <source>
        <dbReference type="Proteomes" id="UP000070366"/>
    </source>
</evidence>
<reference evidence="7 8" key="1">
    <citation type="submission" date="2016-02" db="EMBL/GenBank/DDBJ databases">
        <authorList>
            <person name="Wen L."/>
            <person name="He K."/>
            <person name="Yang H."/>
        </authorList>
    </citation>
    <scope>NUCLEOTIDE SEQUENCE [LARGE SCALE GENOMIC DNA]</scope>
    <source>
        <strain evidence="7 8">DSM 22607</strain>
    </source>
</reference>
<evidence type="ECO:0000256" key="5">
    <source>
        <dbReference type="ARBA" id="ARBA00023136"/>
    </source>
</evidence>
<dbReference type="OrthoDB" id="9815820at2"/>
<dbReference type="GO" id="GO:0005886">
    <property type="term" value="C:plasma membrane"/>
    <property type="evidence" value="ECO:0007669"/>
    <property type="project" value="UniProtKB-SubCell"/>
</dbReference>
<evidence type="ECO:0000256" key="4">
    <source>
        <dbReference type="ARBA" id="ARBA00022989"/>
    </source>
</evidence>
<feature type="transmembrane region" description="Helical" evidence="6">
    <location>
        <begin position="174"/>
        <end position="194"/>
    </location>
</feature>
<comment type="caution">
    <text evidence="7">The sequence shown here is derived from an EMBL/GenBank/DDBJ whole genome shotgun (WGS) entry which is preliminary data.</text>
</comment>
<dbReference type="KEGG" id="cmiu:B1H56_01240"/>
<accession>A0A136Q607</accession>
<feature type="transmembrane region" description="Helical" evidence="6">
    <location>
        <begin position="81"/>
        <end position="99"/>
    </location>
</feature>
<keyword evidence="4 6" id="KW-1133">Transmembrane helix</keyword>
<dbReference type="EMBL" id="LSZW01000047">
    <property type="protein sequence ID" value="KXK66108.1"/>
    <property type="molecule type" value="Genomic_DNA"/>
</dbReference>
<feature type="transmembrane region" description="Helical" evidence="6">
    <location>
        <begin position="54"/>
        <end position="74"/>
    </location>
</feature>
<dbReference type="GO" id="GO:0022857">
    <property type="term" value="F:transmembrane transporter activity"/>
    <property type="evidence" value="ECO:0007669"/>
    <property type="project" value="InterPro"/>
</dbReference>
<dbReference type="Pfam" id="PF02653">
    <property type="entry name" value="BPD_transp_2"/>
    <property type="match status" value="1"/>
</dbReference>
<feature type="transmembrane region" description="Helical" evidence="6">
    <location>
        <begin position="105"/>
        <end position="122"/>
    </location>
</feature>
<name>A0A136Q607_9FIRM</name>
<keyword evidence="3 6" id="KW-0812">Transmembrane</keyword>
<evidence type="ECO:0000256" key="1">
    <source>
        <dbReference type="ARBA" id="ARBA00004651"/>
    </source>
</evidence>
<gene>
    <name evidence="7" type="ORF">HMPREF3293_00844</name>
</gene>
<dbReference type="PANTHER" id="PTHR32196">
    <property type="entry name" value="ABC TRANSPORTER PERMEASE PROTEIN YPHD-RELATED-RELATED"/>
    <property type="match status" value="1"/>
</dbReference>
<dbReference type="RefSeq" id="WP_066520145.1">
    <property type="nucleotide sequence ID" value="NZ_CABMOF010000003.1"/>
</dbReference>
<keyword evidence="2" id="KW-1003">Cell membrane</keyword>
<feature type="transmembrane region" description="Helical" evidence="6">
    <location>
        <begin position="249"/>
        <end position="270"/>
    </location>
</feature>
<feature type="transmembrane region" description="Helical" evidence="6">
    <location>
        <begin position="134"/>
        <end position="154"/>
    </location>
</feature>
<sequence length="333" mass="34627">MGNTGSGRINSELQAKAASAQRKTTLLAVAAIVVIYIILSAITEWRFLTASNMLAILTSSIVPALVVLGFIFIFTSGIMDLSTGAMMILASNVGGILAVQLGLGYFGLIIGAVATAIGLELLNVKLILVTKIPAWIFGLGMTMVYEAIGALYNASMIAEGTQSVSIGDLYRELGAPPVNVIVIMICVVVAFLIYNRTNLGFGLRAVGSNSSVAKMMGINVSKTVLAASVVGAMFLGLASAVNMSFAGRVAPTTGLASISVIFTPLAAFLLAKAFDRIFNITVGAIICAFLLTSIFNVLTLLGVPSGTLQQVFMGAAVIICGILSQRKYKGVVQ</sequence>
<protein>
    <submittedName>
        <fullName evidence="7">Branched-chain amino acid ABC transporter, permease protein</fullName>
    </submittedName>
</protein>
<keyword evidence="5 6" id="KW-0472">Membrane</keyword>
<dbReference type="Proteomes" id="UP000070366">
    <property type="component" value="Unassembled WGS sequence"/>
</dbReference>
<evidence type="ECO:0000256" key="2">
    <source>
        <dbReference type="ARBA" id="ARBA00022475"/>
    </source>
</evidence>
<evidence type="ECO:0000313" key="7">
    <source>
        <dbReference type="EMBL" id="KXK66108.1"/>
    </source>
</evidence>
<dbReference type="STRING" id="626937.HMPREF3293_00844"/>
<proteinExistence type="predicted"/>
<comment type="subcellular location">
    <subcellularLocation>
        <location evidence="1">Cell membrane</location>
        <topology evidence="1">Multi-pass membrane protein</topology>
    </subcellularLocation>
</comment>
<keyword evidence="8" id="KW-1185">Reference proteome</keyword>
<dbReference type="InterPro" id="IPR001851">
    <property type="entry name" value="ABC_transp_permease"/>
</dbReference>
<evidence type="ECO:0000256" key="3">
    <source>
        <dbReference type="ARBA" id="ARBA00022692"/>
    </source>
</evidence>
<dbReference type="AlphaFoldDB" id="A0A136Q607"/>
<feature type="transmembrane region" description="Helical" evidence="6">
    <location>
        <begin position="26"/>
        <end position="48"/>
    </location>
</feature>